<evidence type="ECO:0000313" key="1">
    <source>
        <dbReference type="EMBL" id="SFL03276.1"/>
    </source>
</evidence>
<reference evidence="1 2" key="1">
    <citation type="submission" date="2016-10" db="EMBL/GenBank/DDBJ databases">
        <authorList>
            <person name="Varghese N."/>
            <person name="Submissions S."/>
        </authorList>
    </citation>
    <scope>NUCLEOTIDE SEQUENCE [LARGE SCALE GENOMIC DNA]</scope>
    <source>
        <strain evidence="1 2">YR512</strain>
    </source>
</reference>
<protein>
    <submittedName>
        <fullName evidence="1">Uncharacterized protein</fullName>
    </submittedName>
</protein>
<dbReference type="Proteomes" id="UP000198841">
    <property type="component" value="Unassembled WGS sequence"/>
</dbReference>
<sequence>MLIMGAPHEKLTFSETGNIRSIYLIEIAALLNFNRGEMHIWPETHFC</sequence>
<accession>A0A1I4EG13</accession>
<name>A0A1I4EG13_9GAMM</name>
<comment type="caution">
    <text evidence="1">The sequence shown here is derived from an EMBL/GenBank/DDBJ whole genome shotgun (WGS) entry which is preliminary data.</text>
</comment>
<gene>
    <name evidence="1" type="ORF">SAMN05518863_11715</name>
</gene>
<keyword evidence="2" id="KW-1185">Reference proteome</keyword>
<dbReference type="EMBL" id="FOSD01000017">
    <property type="protein sequence ID" value="SFL03276.1"/>
    <property type="molecule type" value="Genomic_DNA"/>
</dbReference>
<proteinExistence type="predicted"/>
<evidence type="ECO:0000313" key="2">
    <source>
        <dbReference type="Proteomes" id="UP000198841"/>
    </source>
</evidence>
<organism evidence="1 2">
    <name type="scientific">Candidatus Pantoea symbiotica</name>
    <dbReference type="NCBI Taxonomy" id="1884370"/>
    <lineage>
        <taxon>Bacteria</taxon>
        <taxon>Pseudomonadati</taxon>
        <taxon>Pseudomonadota</taxon>
        <taxon>Gammaproteobacteria</taxon>
        <taxon>Enterobacterales</taxon>
        <taxon>Erwiniaceae</taxon>
        <taxon>Pantoea</taxon>
    </lineage>
</organism>